<dbReference type="AlphaFoldDB" id="A0A9K3P3E2"/>
<accession>A0A9K3P3E2</accession>
<reference evidence="1" key="2">
    <citation type="submission" date="2020-06" db="EMBL/GenBank/DDBJ databases">
        <title>Helianthus annuus Genome sequencing and assembly Release 2.</title>
        <authorList>
            <person name="Gouzy J."/>
            <person name="Langlade N."/>
            <person name="Munos S."/>
        </authorList>
    </citation>
    <scope>NUCLEOTIDE SEQUENCE</scope>
    <source>
        <tissue evidence="1">Leaves</tissue>
    </source>
</reference>
<evidence type="ECO:0000313" key="2">
    <source>
        <dbReference type="Proteomes" id="UP000215914"/>
    </source>
</evidence>
<dbReference type="EMBL" id="MNCJ02000316">
    <property type="protein sequence ID" value="KAF5821930.1"/>
    <property type="molecule type" value="Genomic_DNA"/>
</dbReference>
<dbReference type="Proteomes" id="UP000215914">
    <property type="component" value="Unassembled WGS sequence"/>
</dbReference>
<reference evidence="1" key="1">
    <citation type="journal article" date="2017" name="Nature">
        <title>The sunflower genome provides insights into oil metabolism, flowering and Asterid evolution.</title>
        <authorList>
            <person name="Badouin H."/>
            <person name="Gouzy J."/>
            <person name="Grassa C.J."/>
            <person name="Murat F."/>
            <person name="Staton S.E."/>
            <person name="Cottret L."/>
            <person name="Lelandais-Briere C."/>
            <person name="Owens G.L."/>
            <person name="Carrere S."/>
            <person name="Mayjonade B."/>
            <person name="Legrand L."/>
            <person name="Gill N."/>
            <person name="Kane N.C."/>
            <person name="Bowers J.E."/>
            <person name="Hubner S."/>
            <person name="Bellec A."/>
            <person name="Berard A."/>
            <person name="Berges H."/>
            <person name="Blanchet N."/>
            <person name="Boniface M.C."/>
            <person name="Brunel D."/>
            <person name="Catrice O."/>
            <person name="Chaidir N."/>
            <person name="Claudel C."/>
            <person name="Donnadieu C."/>
            <person name="Faraut T."/>
            <person name="Fievet G."/>
            <person name="Helmstetter N."/>
            <person name="King M."/>
            <person name="Knapp S.J."/>
            <person name="Lai Z."/>
            <person name="Le Paslier M.C."/>
            <person name="Lippi Y."/>
            <person name="Lorenzon L."/>
            <person name="Mandel J.R."/>
            <person name="Marage G."/>
            <person name="Marchand G."/>
            <person name="Marquand E."/>
            <person name="Bret-Mestries E."/>
            <person name="Morien E."/>
            <person name="Nambeesan S."/>
            <person name="Nguyen T."/>
            <person name="Pegot-Espagnet P."/>
            <person name="Pouilly N."/>
            <person name="Raftis F."/>
            <person name="Sallet E."/>
            <person name="Schiex T."/>
            <person name="Thomas J."/>
            <person name="Vandecasteele C."/>
            <person name="Vares D."/>
            <person name="Vear F."/>
            <person name="Vautrin S."/>
            <person name="Crespi M."/>
            <person name="Mangin B."/>
            <person name="Burke J.M."/>
            <person name="Salse J."/>
            <person name="Munos S."/>
            <person name="Vincourt P."/>
            <person name="Rieseberg L.H."/>
            <person name="Langlade N.B."/>
        </authorList>
    </citation>
    <scope>NUCLEOTIDE SEQUENCE</scope>
    <source>
        <tissue evidence="1">Leaves</tissue>
    </source>
</reference>
<sequence length="72" mass="8450">MGAREFGLNQVQTYGFSRVQNRFYDYQLQDGFDFQTGLVVGLNVRRLFLVALHKNRSSQHAHVFLYNLLQLI</sequence>
<gene>
    <name evidence="1" type="ORF">HanXRQr2_Chr01g0020581</name>
</gene>
<protein>
    <submittedName>
        <fullName evidence="1">Uncharacterized protein</fullName>
    </submittedName>
</protein>
<organism evidence="1 2">
    <name type="scientific">Helianthus annuus</name>
    <name type="common">Common sunflower</name>
    <dbReference type="NCBI Taxonomy" id="4232"/>
    <lineage>
        <taxon>Eukaryota</taxon>
        <taxon>Viridiplantae</taxon>
        <taxon>Streptophyta</taxon>
        <taxon>Embryophyta</taxon>
        <taxon>Tracheophyta</taxon>
        <taxon>Spermatophyta</taxon>
        <taxon>Magnoliopsida</taxon>
        <taxon>eudicotyledons</taxon>
        <taxon>Gunneridae</taxon>
        <taxon>Pentapetalae</taxon>
        <taxon>asterids</taxon>
        <taxon>campanulids</taxon>
        <taxon>Asterales</taxon>
        <taxon>Asteraceae</taxon>
        <taxon>Asteroideae</taxon>
        <taxon>Heliantheae alliance</taxon>
        <taxon>Heliantheae</taxon>
        <taxon>Helianthus</taxon>
    </lineage>
</organism>
<proteinExistence type="predicted"/>
<keyword evidence="2" id="KW-1185">Reference proteome</keyword>
<comment type="caution">
    <text evidence="1">The sequence shown here is derived from an EMBL/GenBank/DDBJ whole genome shotgun (WGS) entry which is preliminary data.</text>
</comment>
<dbReference type="Gramene" id="mRNA:HanXRQr2_Chr01g0020581">
    <property type="protein sequence ID" value="CDS:HanXRQr2_Chr01g0020581.1"/>
    <property type="gene ID" value="HanXRQr2_Chr01g0020581"/>
</dbReference>
<evidence type="ECO:0000313" key="1">
    <source>
        <dbReference type="EMBL" id="KAF5821930.1"/>
    </source>
</evidence>
<name>A0A9K3P3E2_HELAN</name>